<evidence type="ECO:0000256" key="7">
    <source>
        <dbReference type="SAM" id="MobiDB-lite"/>
    </source>
</evidence>
<dbReference type="InterPro" id="IPR019528">
    <property type="entry name" value="PACT_domain"/>
</dbReference>
<feature type="compositionally biased region" description="Polar residues" evidence="7">
    <location>
        <begin position="202"/>
        <end position="213"/>
    </location>
</feature>
<evidence type="ECO:0000256" key="5">
    <source>
        <dbReference type="ARBA" id="ARBA00023212"/>
    </source>
</evidence>
<dbReference type="EMBL" id="BPQB01000090">
    <property type="protein sequence ID" value="GJE98540.1"/>
    <property type="molecule type" value="Genomic_DNA"/>
</dbReference>
<feature type="coiled-coil region" evidence="6">
    <location>
        <begin position="478"/>
        <end position="728"/>
    </location>
</feature>
<feature type="compositionally biased region" description="Low complexity" evidence="7">
    <location>
        <begin position="87"/>
        <end position="100"/>
    </location>
</feature>
<dbReference type="GO" id="GO:0005737">
    <property type="term" value="C:cytoplasm"/>
    <property type="evidence" value="ECO:0007669"/>
    <property type="project" value="UniProtKB-ARBA"/>
</dbReference>
<organism evidence="9 10">
    <name type="scientific">Phanerochaete sordida</name>
    <dbReference type="NCBI Taxonomy" id="48140"/>
    <lineage>
        <taxon>Eukaryota</taxon>
        <taxon>Fungi</taxon>
        <taxon>Dikarya</taxon>
        <taxon>Basidiomycota</taxon>
        <taxon>Agaricomycotina</taxon>
        <taxon>Agaricomycetes</taxon>
        <taxon>Polyporales</taxon>
        <taxon>Phanerochaetaceae</taxon>
        <taxon>Phanerochaete</taxon>
    </lineage>
</organism>
<evidence type="ECO:0000313" key="9">
    <source>
        <dbReference type="EMBL" id="GJE98540.1"/>
    </source>
</evidence>
<keyword evidence="3" id="KW-0597">Phosphoprotein</keyword>
<keyword evidence="5" id="KW-0206">Cytoskeleton</keyword>
<feature type="compositionally biased region" description="Basic and acidic residues" evidence="7">
    <location>
        <begin position="117"/>
        <end position="127"/>
    </location>
</feature>
<proteinExistence type="predicted"/>
<feature type="region of interest" description="Disordered" evidence="7">
    <location>
        <begin position="299"/>
        <end position="337"/>
    </location>
</feature>
<feature type="compositionally biased region" description="Polar residues" evidence="7">
    <location>
        <begin position="12"/>
        <end position="24"/>
    </location>
</feature>
<evidence type="ECO:0000256" key="6">
    <source>
        <dbReference type="SAM" id="Coils"/>
    </source>
</evidence>
<accession>A0A9P3GN77</accession>
<dbReference type="Proteomes" id="UP000703269">
    <property type="component" value="Unassembled WGS sequence"/>
</dbReference>
<keyword evidence="10" id="KW-1185">Reference proteome</keyword>
<evidence type="ECO:0000259" key="8">
    <source>
        <dbReference type="Pfam" id="PF10495"/>
    </source>
</evidence>
<dbReference type="OrthoDB" id="2020852at2759"/>
<dbReference type="PANTHER" id="PTHR18937">
    <property type="entry name" value="STRUCTURAL MAINTENANCE OF CHROMOSOMES SMC FAMILY MEMBER"/>
    <property type="match status" value="1"/>
</dbReference>
<feature type="region of interest" description="Disordered" evidence="7">
    <location>
        <begin position="872"/>
        <end position="900"/>
    </location>
</feature>
<feature type="compositionally biased region" description="Polar residues" evidence="7">
    <location>
        <begin position="299"/>
        <end position="312"/>
    </location>
</feature>
<evidence type="ECO:0000256" key="1">
    <source>
        <dbReference type="ARBA" id="ARBA00004267"/>
    </source>
</evidence>
<feature type="compositionally biased region" description="Polar residues" evidence="7">
    <location>
        <begin position="230"/>
        <end position="239"/>
    </location>
</feature>
<comment type="caution">
    <text evidence="9">The sequence shown here is derived from an EMBL/GenBank/DDBJ whole genome shotgun (WGS) entry which is preliminary data.</text>
</comment>
<feature type="region of interest" description="Disordered" evidence="7">
    <location>
        <begin position="202"/>
        <end position="239"/>
    </location>
</feature>
<reference evidence="9 10" key="1">
    <citation type="submission" date="2021-08" db="EMBL/GenBank/DDBJ databases">
        <title>Draft Genome Sequence of Phanerochaete sordida strain YK-624.</title>
        <authorList>
            <person name="Mori T."/>
            <person name="Dohra H."/>
            <person name="Suzuki T."/>
            <person name="Kawagishi H."/>
            <person name="Hirai H."/>
        </authorList>
    </citation>
    <scope>NUCLEOTIDE SEQUENCE [LARGE SCALE GENOMIC DNA]</scope>
    <source>
        <strain evidence="9 10">YK-624</strain>
    </source>
</reference>
<evidence type="ECO:0000256" key="3">
    <source>
        <dbReference type="ARBA" id="ARBA00022553"/>
    </source>
</evidence>
<comment type="subcellular location">
    <subcellularLocation>
        <location evidence="1">Cytoplasm</location>
        <location evidence="1">Cytoskeleton</location>
        <location evidence="1">Microtubule organizing center</location>
    </subcellularLocation>
</comment>
<feature type="compositionally biased region" description="Polar residues" evidence="7">
    <location>
        <begin position="33"/>
        <end position="67"/>
    </location>
</feature>
<feature type="coiled-coil region" evidence="6">
    <location>
        <begin position="337"/>
        <end position="421"/>
    </location>
</feature>
<feature type="region of interest" description="Disordered" evidence="7">
    <location>
        <begin position="1"/>
        <end position="138"/>
    </location>
</feature>
<feature type="domain" description="Pericentrin/AKAP-450 centrosomal targeting" evidence="8">
    <location>
        <begin position="1265"/>
        <end position="1338"/>
    </location>
</feature>
<keyword evidence="2" id="KW-0963">Cytoplasm</keyword>
<keyword evidence="4 6" id="KW-0175">Coiled coil</keyword>
<dbReference type="Gene3D" id="1.10.287.1490">
    <property type="match status" value="2"/>
</dbReference>
<evidence type="ECO:0000256" key="2">
    <source>
        <dbReference type="ARBA" id="ARBA00022490"/>
    </source>
</evidence>
<gene>
    <name evidence="9" type="ORF">PsYK624_147720</name>
</gene>
<sequence length="1338" mass="150225">MSLPQAELTAITEAQTEQMSSVAGTNRDEREPTFSSEEGLTPISRGSSNGSNQFQQNRASPVVSTAFSPAPSAMFTPTPAFPRPRARFQLPPIQPQTSTTPPEPLSGSEQDGTQDDATWRAGDRYEEPATPGAHKRSFLLSVINSTARPRIKHLTPHPHRAEDTISEVPETPAPALPSAFAGITPGPRARPAARPRLSHPLAQTWTAQSQSDSGGEDARGYDGGPDRASFISTASSQDLTTHARANASFDPVMGLGERGHGVGRFNAGKLNNYLHGLNRKLQEENELLVQQLRAFEANSATVGASSPASSAESTRRRQSSSGRRVSSGPPGLGAVAEDAWVEEKAQMEDLMEKMEEELDRVAREKADMMRALEAEREERGRDKERFKGRMTEVEQGVQEIVEDLDRKLHDAEQRVEAAEKGKGQMIKDVERRLAEVVVERDILVERVEQAQNALTSGKDLGAELNAANERVGKVLGDLKNANYQIKELEEMVAGADERMDSLEKELSEEKKLVAELEEELQVKSDELSQTLQRLESLQDDVDSAHREVEQHRAFSAQLESDANAAIERAATLQQQLSASHDKLDAVTAILDQEQEKNSQLEAEAERATELARELEDALDAAEHKMRDDEEQINNLKIKVSGLERELDRSRSRIEASKLQIGPDPEVQAEIDALEADLDGAHKEIARLNTLVSQSPSRKAMERAKDAKIEMLEQERDDLLERLKALKAASMNLATPGKLMNNSGFSPMHCAMLNMTMKSPKTPGGPLRDLSWLQSTMHDPTAAPLVAEIERLHMELERANESIDEKIDRLEDAGHGVISLTNQLEQAREKILTLEDEVGRLSRREERRVQRLEKLRCQKCRVKVDTRALQSRSVDESVLVDPRDLEETSEPPTPPTKTSEKLRADLKTVTRQLADMKQQWEDERCKLLGENASLKDAANRLNAQVRQAKSDIRRFADTERTTAGVQGELERARQMVDELEAELKAERARLRALTTEQGQAERQKEAVVLQLRRTESDMADIREELQRIKQENHGLEDELRANSNVEQKARLLESKVTENAETIEQLRRERSLLVSEHKKLQKQFAQASENVNKLRKTHAASQSSHDKRRHTLDQYMLEIEDLRRALSVQADELHRVERETQRAASERGDMARTVSSLEADLRRVRRDAEAFGRDLRELRAQKDKLEGERRDVTAKADRAQKQAQTQIRLLKEEVHDHRERARSVLDEWKRHVCTGAADDTQIVALKAQHKNECKGLLVQIKYLKAKWTRESSLRSDLGYQKQYLIVLLARCERNEQKILAAIAKIGFPATLPHATTRPTTRGRTLKSVVQSVIFTLRAK</sequence>
<evidence type="ECO:0000313" key="10">
    <source>
        <dbReference type="Proteomes" id="UP000703269"/>
    </source>
</evidence>
<protein>
    <submittedName>
        <fullName evidence="9">PACT-coil-coil domain-containing protein</fullName>
    </submittedName>
</protein>
<feature type="coiled-coil region" evidence="6">
    <location>
        <begin position="785"/>
        <end position="843"/>
    </location>
</feature>
<name>A0A9P3GN77_9APHY</name>
<dbReference type="GO" id="GO:0005815">
    <property type="term" value="C:microtubule organizing center"/>
    <property type="evidence" value="ECO:0007669"/>
    <property type="project" value="UniProtKB-SubCell"/>
</dbReference>
<dbReference type="Pfam" id="PF10495">
    <property type="entry name" value="PACT_coil_coil"/>
    <property type="match status" value="1"/>
</dbReference>
<evidence type="ECO:0000256" key="4">
    <source>
        <dbReference type="ARBA" id="ARBA00023054"/>
    </source>
</evidence>